<dbReference type="AlphaFoldDB" id="A0A8S1L148"/>
<accession>A0A8S1L148</accession>
<gene>
    <name evidence="1" type="ORF">PPRIM_AZ9-3.1.T0280238</name>
</gene>
<dbReference type="EMBL" id="CAJJDM010000027">
    <property type="protein sequence ID" value="CAD8059113.1"/>
    <property type="molecule type" value="Genomic_DNA"/>
</dbReference>
<evidence type="ECO:0000313" key="2">
    <source>
        <dbReference type="Proteomes" id="UP000688137"/>
    </source>
</evidence>
<comment type="caution">
    <text evidence="1">The sequence shown here is derived from an EMBL/GenBank/DDBJ whole genome shotgun (WGS) entry which is preliminary data.</text>
</comment>
<name>A0A8S1L148_PARPR</name>
<evidence type="ECO:0000313" key="1">
    <source>
        <dbReference type="EMBL" id="CAD8059113.1"/>
    </source>
</evidence>
<organism evidence="1 2">
    <name type="scientific">Paramecium primaurelia</name>
    <dbReference type="NCBI Taxonomy" id="5886"/>
    <lineage>
        <taxon>Eukaryota</taxon>
        <taxon>Sar</taxon>
        <taxon>Alveolata</taxon>
        <taxon>Ciliophora</taxon>
        <taxon>Intramacronucleata</taxon>
        <taxon>Oligohymenophorea</taxon>
        <taxon>Peniculida</taxon>
        <taxon>Parameciidae</taxon>
        <taxon>Paramecium</taxon>
    </lineage>
</organism>
<protein>
    <submittedName>
        <fullName evidence="1">Uncharacterized protein</fullName>
    </submittedName>
</protein>
<keyword evidence="2" id="KW-1185">Reference proteome</keyword>
<reference evidence="1" key="1">
    <citation type="submission" date="2021-01" db="EMBL/GenBank/DDBJ databases">
        <authorList>
            <consortium name="Genoscope - CEA"/>
            <person name="William W."/>
        </authorList>
    </citation>
    <scope>NUCLEOTIDE SEQUENCE</scope>
</reference>
<dbReference type="Proteomes" id="UP000688137">
    <property type="component" value="Unassembled WGS sequence"/>
</dbReference>
<proteinExistence type="predicted"/>
<sequence>MEQNPLSKFKITSQVIHKIFNKTLLQQRSFWKVKINLQNKNKKVYLQVLKKNQIEIKSNKYFEKNQSSKCYKIILKSQQFVYLFIY</sequence>